<dbReference type="STRING" id="85701.BM1374166_01526"/>
<dbReference type="SUPFAM" id="SSF81799">
    <property type="entry name" value="Putative methyltransferase TM0872, insert domain"/>
    <property type="match status" value="1"/>
</dbReference>
<evidence type="ECO:0000256" key="5">
    <source>
        <dbReference type="ARBA" id="ARBA00022691"/>
    </source>
</evidence>
<accession>A0A2M6UUF6</accession>
<proteinExistence type="inferred from homology"/>
<keyword evidence="4 6" id="KW-0808">Transferase</keyword>
<keyword evidence="2 6" id="KW-0698">rRNA processing</keyword>
<comment type="catalytic activity">
    <reaction evidence="6">
        <text>cytidine(1402) in 16S rRNA + S-adenosyl-L-methionine = N(4)-methylcytidine(1402) in 16S rRNA + S-adenosyl-L-homocysteine + H(+)</text>
        <dbReference type="Rhea" id="RHEA:42928"/>
        <dbReference type="Rhea" id="RHEA-COMP:10286"/>
        <dbReference type="Rhea" id="RHEA-COMP:10287"/>
        <dbReference type="ChEBI" id="CHEBI:15378"/>
        <dbReference type="ChEBI" id="CHEBI:57856"/>
        <dbReference type="ChEBI" id="CHEBI:59789"/>
        <dbReference type="ChEBI" id="CHEBI:74506"/>
        <dbReference type="ChEBI" id="CHEBI:82748"/>
        <dbReference type="EC" id="2.1.1.199"/>
    </reaction>
</comment>
<dbReference type="Gene3D" id="3.40.50.150">
    <property type="entry name" value="Vaccinia Virus protein VP39"/>
    <property type="match status" value="1"/>
</dbReference>
<name>A0A2M6UUF6_9HYPH</name>
<feature type="binding site" evidence="6">
    <location>
        <position position="83"/>
    </location>
    <ligand>
        <name>S-adenosyl-L-methionine</name>
        <dbReference type="ChEBI" id="CHEBI:59789"/>
    </ligand>
</feature>
<dbReference type="Proteomes" id="UP000229839">
    <property type="component" value="Unassembled WGS sequence"/>
</dbReference>
<evidence type="ECO:0000256" key="6">
    <source>
        <dbReference type="HAMAP-Rule" id="MF_01007"/>
    </source>
</evidence>
<reference evidence="7 8" key="1">
    <citation type="submission" date="2017-06" db="EMBL/GenBank/DDBJ databases">
        <title>Draft genome of Bartonella tribocorum strain L103, isolated from a rodent in Laos.</title>
        <authorList>
            <person name="Hadjadj L."/>
            <person name="Jiyipong T."/>
            <person name="Morand S."/>
            <person name="Diene S.M."/>
            <person name="Rolain J.-M."/>
        </authorList>
    </citation>
    <scope>NUCLEOTIDE SEQUENCE [LARGE SCALE GENOMIC DNA]</scope>
    <source>
        <strain evidence="7 8">L103</strain>
    </source>
</reference>
<dbReference type="InterPro" id="IPR002903">
    <property type="entry name" value="RsmH"/>
</dbReference>
<dbReference type="EC" id="2.1.1.199" evidence="6"/>
<dbReference type="OrthoDB" id="9806637at2"/>
<feature type="binding site" evidence="6">
    <location>
        <begin position="39"/>
        <end position="41"/>
    </location>
    <ligand>
        <name>S-adenosyl-L-methionine</name>
        <dbReference type="ChEBI" id="CHEBI:59789"/>
    </ligand>
</feature>
<evidence type="ECO:0000256" key="2">
    <source>
        <dbReference type="ARBA" id="ARBA00022552"/>
    </source>
</evidence>
<feature type="binding site" evidence="6">
    <location>
        <position position="56"/>
    </location>
    <ligand>
        <name>S-adenosyl-L-methionine</name>
        <dbReference type="ChEBI" id="CHEBI:59789"/>
    </ligand>
</feature>
<evidence type="ECO:0000313" key="8">
    <source>
        <dbReference type="Proteomes" id="UP000229839"/>
    </source>
</evidence>
<dbReference type="PIRSF" id="PIRSF004486">
    <property type="entry name" value="MraW"/>
    <property type="match status" value="1"/>
</dbReference>
<dbReference type="GO" id="GO:0070475">
    <property type="term" value="P:rRNA base methylation"/>
    <property type="evidence" value="ECO:0007669"/>
    <property type="project" value="UniProtKB-UniRule"/>
</dbReference>
<sequence length="332" mass="36760">MTKQNQRAERHIPVLLQPVLAGLMPLVGAKVIDGTFGAGGYTRALLKAGAEVIALDRDPHAIGAGQSLVDEFFPRLRLVHMEFSQLDRVVEEKVDAVILDIGVSSMQLDEAERGFSFQKDGPLDMRMAQTGFTASDVINHLKAKDLAHIFKILGEERYAGRIARMIEKRRAVQPFLRTGDLAYAIEALVGRKPGDRIHPATRVFQALRIYVNDEIGELAHGLFAAERVLKAGGRLGVVSFHSLEDRMVKRFFSARSGEGMRSRYLPEIKHSPATFFPLFKGGITANKEELQQNPRSRSARLRIGVRTDAEALAEDMKLFGLAEIASFEGGKK</sequence>
<dbReference type="SUPFAM" id="SSF53335">
    <property type="entry name" value="S-adenosyl-L-methionine-dependent methyltransferases"/>
    <property type="match status" value="1"/>
</dbReference>
<dbReference type="GO" id="GO:0071424">
    <property type="term" value="F:rRNA (cytosine-N4-)-methyltransferase activity"/>
    <property type="evidence" value="ECO:0007669"/>
    <property type="project" value="UniProtKB-UniRule"/>
</dbReference>
<dbReference type="HAMAP" id="MF_01007">
    <property type="entry name" value="16SrRNA_methyltr_H"/>
    <property type="match status" value="1"/>
</dbReference>
<evidence type="ECO:0000256" key="1">
    <source>
        <dbReference type="ARBA" id="ARBA00010396"/>
    </source>
</evidence>
<comment type="function">
    <text evidence="6">Specifically methylates the N4 position of cytidine in position 1402 (C1402) of 16S rRNA.</text>
</comment>
<dbReference type="PANTHER" id="PTHR11265">
    <property type="entry name" value="S-ADENOSYL-METHYLTRANSFERASE MRAW"/>
    <property type="match status" value="1"/>
</dbReference>
<dbReference type="PANTHER" id="PTHR11265:SF0">
    <property type="entry name" value="12S RRNA N4-METHYLCYTIDINE METHYLTRANSFERASE"/>
    <property type="match status" value="1"/>
</dbReference>
<dbReference type="Pfam" id="PF01795">
    <property type="entry name" value="Methyltransf_5"/>
    <property type="match status" value="1"/>
</dbReference>
<evidence type="ECO:0000256" key="3">
    <source>
        <dbReference type="ARBA" id="ARBA00022603"/>
    </source>
</evidence>
<comment type="subcellular location">
    <subcellularLocation>
        <location evidence="6">Cytoplasm</location>
    </subcellularLocation>
</comment>
<dbReference type="InterPro" id="IPR023397">
    <property type="entry name" value="SAM-dep_MeTrfase_MraW_recog"/>
</dbReference>
<organism evidence="7 8">
    <name type="scientific">Bartonella tribocorum</name>
    <dbReference type="NCBI Taxonomy" id="85701"/>
    <lineage>
        <taxon>Bacteria</taxon>
        <taxon>Pseudomonadati</taxon>
        <taxon>Pseudomonadota</taxon>
        <taxon>Alphaproteobacteria</taxon>
        <taxon>Hyphomicrobiales</taxon>
        <taxon>Bartonellaceae</taxon>
        <taxon>Bartonella</taxon>
    </lineage>
</organism>
<dbReference type="InterPro" id="IPR029063">
    <property type="entry name" value="SAM-dependent_MTases_sf"/>
</dbReference>
<evidence type="ECO:0000256" key="4">
    <source>
        <dbReference type="ARBA" id="ARBA00022679"/>
    </source>
</evidence>
<dbReference type="AlphaFoldDB" id="A0A2M6UUF6"/>
<feature type="binding site" evidence="6">
    <location>
        <position position="100"/>
    </location>
    <ligand>
        <name>S-adenosyl-L-methionine</name>
        <dbReference type="ChEBI" id="CHEBI:59789"/>
    </ligand>
</feature>
<dbReference type="GO" id="GO:0005737">
    <property type="term" value="C:cytoplasm"/>
    <property type="evidence" value="ECO:0007669"/>
    <property type="project" value="UniProtKB-SubCell"/>
</dbReference>
<gene>
    <name evidence="6" type="primary">rsmH</name>
    <name evidence="7" type="ORF">CER18_02100</name>
</gene>
<comment type="caution">
    <text evidence="7">The sequence shown here is derived from an EMBL/GenBank/DDBJ whole genome shotgun (WGS) entry which is preliminary data.</text>
</comment>
<dbReference type="NCBIfam" id="TIGR00006">
    <property type="entry name" value="16S rRNA (cytosine(1402)-N(4))-methyltransferase RsmH"/>
    <property type="match status" value="1"/>
</dbReference>
<comment type="similarity">
    <text evidence="1 6">Belongs to the methyltransferase superfamily. RsmH family.</text>
</comment>
<dbReference type="RefSeq" id="WP_100128460.1">
    <property type="nucleotide sequence ID" value="NZ_CADDYI010000003.1"/>
</dbReference>
<feature type="binding site" evidence="6">
    <location>
        <position position="107"/>
    </location>
    <ligand>
        <name>S-adenosyl-L-methionine</name>
        <dbReference type="ChEBI" id="CHEBI:59789"/>
    </ligand>
</feature>
<dbReference type="CDD" id="cd02440">
    <property type="entry name" value="AdoMet_MTases"/>
    <property type="match status" value="1"/>
</dbReference>
<keyword evidence="3 6" id="KW-0489">Methyltransferase</keyword>
<dbReference type="EMBL" id="NJGE01000003">
    <property type="protein sequence ID" value="PIT69828.1"/>
    <property type="molecule type" value="Genomic_DNA"/>
</dbReference>
<protein>
    <recommendedName>
        <fullName evidence="6">Ribosomal RNA small subunit methyltransferase H</fullName>
        <ecNumber evidence="6">2.1.1.199</ecNumber>
    </recommendedName>
    <alternativeName>
        <fullName evidence="6">16S rRNA m(4)C1402 methyltransferase</fullName>
    </alternativeName>
    <alternativeName>
        <fullName evidence="6">rRNA (cytosine-N(4)-)-methyltransferase RsmH</fullName>
    </alternativeName>
</protein>
<evidence type="ECO:0000313" key="7">
    <source>
        <dbReference type="EMBL" id="PIT69828.1"/>
    </source>
</evidence>
<dbReference type="Gene3D" id="1.10.150.170">
    <property type="entry name" value="Putative methyltransferase TM0872, insert domain"/>
    <property type="match status" value="1"/>
</dbReference>
<keyword evidence="6" id="KW-0963">Cytoplasm</keyword>
<keyword evidence="5 6" id="KW-0949">S-adenosyl-L-methionine</keyword>